<dbReference type="RefSeq" id="WP_014412529.1">
    <property type="nucleotide sequence ID" value="NC_017058.1"/>
</dbReference>
<dbReference type="HOGENOM" id="CLU_196082_0_0_5"/>
<evidence type="ECO:0000313" key="1">
    <source>
        <dbReference type="EMBL" id="AFC70999.1"/>
    </source>
</evidence>
<protein>
    <submittedName>
        <fullName evidence="1">Uncharacterized protein</fullName>
    </submittedName>
</protein>
<dbReference type="Proteomes" id="UP000007589">
    <property type="component" value="Chromosome"/>
</dbReference>
<proteinExistence type="predicted"/>
<organism evidence="1 2">
    <name type="scientific">Rickettsia australis (strain Cutlack)</name>
    <dbReference type="NCBI Taxonomy" id="1105110"/>
    <lineage>
        <taxon>Bacteria</taxon>
        <taxon>Pseudomonadati</taxon>
        <taxon>Pseudomonadota</taxon>
        <taxon>Alphaproteobacteria</taxon>
        <taxon>Rickettsiales</taxon>
        <taxon>Rickettsiaceae</taxon>
        <taxon>Rickettsieae</taxon>
        <taxon>Rickettsia</taxon>
        <taxon>spotted fever group</taxon>
    </lineage>
</organism>
<sequence length="63" mass="7549">MKFNQTISPTSSNKEIKTFFFYKKRYICTNDDYSNQTVETTAIDDNMKEYFKLRGEHTNTIHN</sequence>
<accession>H8K6V6</accession>
<name>H8K6V6_RICAC</name>
<keyword evidence="2" id="KW-1185">Reference proteome</keyword>
<evidence type="ECO:0000313" key="2">
    <source>
        <dbReference type="Proteomes" id="UP000007589"/>
    </source>
</evidence>
<dbReference type="KEGG" id="rau:MC5_03275"/>
<dbReference type="STRING" id="1105110.MC5_03275"/>
<dbReference type="EMBL" id="CP003338">
    <property type="protein sequence ID" value="AFC70999.1"/>
    <property type="molecule type" value="Genomic_DNA"/>
</dbReference>
<dbReference type="AlphaFoldDB" id="H8K6V6"/>
<reference evidence="2" key="1">
    <citation type="submission" date="2012-02" db="EMBL/GenBank/DDBJ databases">
        <title>Complete genome sequence of Rickettsia australis strain Cutlack.</title>
        <authorList>
            <person name="Johnson S.L."/>
            <person name="Munk A.C."/>
            <person name="Han S."/>
            <person name="Bruce D.C."/>
            <person name="Dasch G.A."/>
        </authorList>
    </citation>
    <scope>NUCLEOTIDE SEQUENCE [LARGE SCALE GENOMIC DNA]</scope>
    <source>
        <strain evidence="2">Cutlack</strain>
    </source>
</reference>
<gene>
    <name evidence="1" type="ordered locus">MC5_03275</name>
</gene>